<name>A0A1I2R6T1_9HYPH</name>
<gene>
    <name evidence="2" type="ORF">SAMN05192565_102127</name>
</gene>
<dbReference type="STRING" id="582675.SAMN05192565_102127"/>
<sequence length="151" mass="15328">MSRILSLALAGTTAIGLSAGSFTAAEAAPLPALNAVQVGGGNASVENVRWRGGYGHGYYGRGYYGRGYGYRRGPGIGGALAAGAALGIIGGAIAASQAPRYGYYDNGYVGAGYGYGARAYDYGYAAPAYGYGYAAPAYGYSYGYPAYGYGY</sequence>
<reference evidence="3" key="1">
    <citation type="submission" date="2016-10" db="EMBL/GenBank/DDBJ databases">
        <authorList>
            <person name="Varghese N."/>
            <person name="Submissions S."/>
        </authorList>
    </citation>
    <scope>NUCLEOTIDE SEQUENCE [LARGE SCALE GENOMIC DNA]</scope>
    <source>
        <strain evidence="3">Gh-105</strain>
    </source>
</reference>
<organism evidence="2 3">
    <name type="scientific">Methylobacterium gossipiicola</name>
    <dbReference type="NCBI Taxonomy" id="582675"/>
    <lineage>
        <taxon>Bacteria</taxon>
        <taxon>Pseudomonadati</taxon>
        <taxon>Pseudomonadota</taxon>
        <taxon>Alphaproteobacteria</taxon>
        <taxon>Hyphomicrobiales</taxon>
        <taxon>Methylobacteriaceae</taxon>
        <taxon>Methylobacterium</taxon>
    </lineage>
</organism>
<dbReference type="AlphaFoldDB" id="A0A1I2R6T1"/>
<dbReference type="Proteomes" id="UP000199229">
    <property type="component" value="Unassembled WGS sequence"/>
</dbReference>
<evidence type="ECO:0000256" key="1">
    <source>
        <dbReference type="SAM" id="SignalP"/>
    </source>
</evidence>
<protein>
    <submittedName>
        <fullName evidence="2">Uncharacterized protein</fullName>
    </submittedName>
</protein>
<dbReference type="RefSeq" id="WP_091968528.1">
    <property type="nucleotide sequence ID" value="NZ_FOPM01000002.1"/>
</dbReference>
<feature type="chain" id="PRO_5011538144" evidence="1">
    <location>
        <begin position="28"/>
        <end position="151"/>
    </location>
</feature>
<keyword evidence="3" id="KW-1185">Reference proteome</keyword>
<dbReference type="EMBL" id="FOPM01000002">
    <property type="protein sequence ID" value="SFG36434.1"/>
    <property type="molecule type" value="Genomic_DNA"/>
</dbReference>
<proteinExistence type="predicted"/>
<accession>A0A1I2R6T1</accession>
<evidence type="ECO:0000313" key="2">
    <source>
        <dbReference type="EMBL" id="SFG36434.1"/>
    </source>
</evidence>
<feature type="signal peptide" evidence="1">
    <location>
        <begin position="1"/>
        <end position="27"/>
    </location>
</feature>
<evidence type="ECO:0000313" key="3">
    <source>
        <dbReference type="Proteomes" id="UP000199229"/>
    </source>
</evidence>
<keyword evidence="1" id="KW-0732">Signal</keyword>